<feature type="domain" description="Yip1" evidence="7">
    <location>
        <begin position="17"/>
        <end position="183"/>
    </location>
</feature>
<dbReference type="Proteomes" id="UP000500961">
    <property type="component" value="Chromosome"/>
</dbReference>
<keyword evidence="9" id="KW-1185">Reference proteome</keyword>
<keyword evidence="3 6" id="KW-1133">Transmembrane helix</keyword>
<gene>
    <name evidence="8" type="ORF">FHG85_00345</name>
</gene>
<organism evidence="8 9">
    <name type="scientific">Tenuifilum thalassicum</name>
    <dbReference type="NCBI Taxonomy" id="2590900"/>
    <lineage>
        <taxon>Bacteria</taxon>
        <taxon>Pseudomonadati</taxon>
        <taxon>Bacteroidota</taxon>
        <taxon>Bacteroidia</taxon>
        <taxon>Bacteroidales</taxon>
        <taxon>Tenuifilaceae</taxon>
        <taxon>Tenuifilum</taxon>
    </lineage>
</organism>
<feature type="transmembrane region" description="Helical" evidence="6">
    <location>
        <begin position="139"/>
        <end position="160"/>
    </location>
</feature>
<reference evidence="8 9" key="1">
    <citation type="submission" date="2019-07" db="EMBL/GenBank/DDBJ databases">
        <title>Thalassofilum flectens gen. nov., sp. nov., a novel moderate thermophilic anaerobe from a shallow sea hot spring in Kunashir Island (Russia), representing a new family in the order Bacteroidales, and proposal of Thalassofilacea fam. nov.</title>
        <authorList>
            <person name="Kochetkova T.V."/>
            <person name="Podosokorskaya O.A."/>
            <person name="Novikov A."/>
            <person name="Elcheninov A.G."/>
            <person name="Toshchakov S.V."/>
            <person name="Kublanov I.V."/>
        </authorList>
    </citation>
    <scope>NUCLEOTIDE SEQUENCE [LARGE SCALE GENOMIC DNA]</scope>
    <source>
        <strain evidence="8 9">38-H</strain>
    </source>
</reference>
<proteinExistence type="predicted"/>
<dbReference type="EMBL" id="CP041345">
    <property type="protein sequence ID" value="QKG78780.1"/>
    <property type="molecule type" value="Genomic_DNA"/>
</dbReference>
<dbReference type="GO" id="GO:0016020">
    <property type="term" value="C:membrane"/>
    <property type="evidence" value="ECO:0007669"/>
    <property type="project" value="UniProtKB-SubCell"/>
</dbReference>
<evidence type="ECO:0000313" key="8">
    <source>
        <dbReference type="EMBL" id="QKG78780.1"/>
    </source>
</evidence>
<feature type="transmembrane region" description="Helical" evidence="6">
    <location>
        <begin position="113"/>
        <end position="132"/>
    </location>
</feature>
<feature type="compositionally biased region" description="Acidic residues" evidence="5">
    <location>
        <begin position="213"/>
        <end position="234"/>
    </location>
</feature>
<feature type="transmembrane region" description="Helical" evidence="6">
    <location>
        <begin position="172"/>
        <end position="190"/>
    </location>
</feature>
<evidence type="ECO:0000256" key="3">
    <source>
        <dbReference type="ARBA" id="ARBA00022989"/>
    </source>
</evidence>
<dbReference type="KEGG" id="ttz:FHG85_00345"/>
<evidence type="ECO:0000256" key="6">
    <source>
        <dbReference type="SAM" id="Phobius"/>
    </source>
</evidence>
<accession>A0A7D4B9M9</accession>
<evidence type="ECO:0000256" key="4">
    <source>
        <dbReference type="ARBA" id="ARBA00023136"/>
    </source>
</evidence>
<dbReference type="RefSeq" id="WP_173072296.1">
    <property type="nucleotide sequence ID" value="NZ_CP041345.1"/>
</dbReference>
<keyword evidence="4 6" id="KW-0472">Membrane</keyword>
<evidence type="ECO:0000313" key="9">
    <source>
        <dbReference type="Proteomes" id="UP000500961"/>
    </source>
</evidence>
<feature type="transmembrane region" description="Helical" evidence="6">
    <location>
        <begin position="68"/>
        <end position="101"/>
    </location>
</feature>
<name>A0A7D4B9M9_9BACT</name>
<feature type="transmembrane region" description="Helical" evidence="6">
    <location>
        <begin position="42"/>
        <end position="61"/>
    </location>
</feature>
<feature type="region of interest" description="Disordered" evidence="5">
    <location>
        <begin position="213"/>
        <end position="238"/>
    </location>
</feature>
<evidence type="ECO:0000256" key="2">
    <source>
        <dbReference type="ARBA" id="ARBA00022692"/>
    </source>
</evidence>
<evidence type="ECO:0000259" key="7">
    <source>
        <dbReference type="Pfam" id="PF04893"/>
    </source>
</evidence>
<dbReference type="Pfam" id="PF04893">
    <property type="entry name" value="Yip1"/>
    <property type="match status" value="1"/>
</dbReference>
<evidence type="ECO:0000256" key="1">
    <source>
        <dbReference type="ARBA" id="ARBA00004141"/>
    </source>
</evidence>
<evidence type="ECO:0000256" key="5">
    <source>
        <dbReference type="SAM" id="MobiDB-lite"/>
    </source>
</evidence>
<dbReference type="InterPro" id="IPR006977">
    <property type="entry name" value="Yip1_dom"/>
</dbReference>
<sequence>MSESKFDFNKFLADSKETLLNPKGFFESMSTTGGMVEPLVKALIYGGIAAVINLLWGLFFGNAITGGLFGGAIGIMAFIGTIFGALIGLFLGAVIILLLSAICSGNTDFEANLRVSASLMVLMPINAFLNVFGLIGGLLGTLISIALGAYGLYLLFVALTKSLGAKVETAKIILYVLLALLLITQIFGYLGKRAMRKSFRELSKYEEMYSEQESDYESYSDDEDYNNEDADDSDYYSNEKPAEFPSKALDLVKENLSDGENMITQEKIDNLIELTKKMNNAQSDSDKLMELLQEYNYSNIADYTNDFTVVMAGITAVSSLNAIEKMLINGSKEEKKAAELYTVDEMLKSAASQSIKAGKLTKADLMLVYDNWEKISNLEKEASVE</sequence>
<dbReference type="AlphaFoldDB" id="A0A7D4B9M9"/>
<keyword evidence="2 6" id="KW-0812">Transmembrane</keyword>
<comment type="subcellular location">
    <subcellularLocation>
        <location evidence="1">Membrane</location>
        <topology evidence="1">Multi-pass membrane protein</topology>
    </subcellularLocation>
</comment>
<protein>
    <submittedName>
        <fullName evidence="8">YIP1 family protein</fullName>
    </submittedName>
</protein>